<proteinExistence type="predicted"/>
<organism evidence="1 2">
    <name type="scientific">Faecalicatena orotica</name>
    <dbReference type="NCBI Taxonomy" id="1544"/>
    <lineage>
        <taxon>Bacteria</taxon>
        <taxon>Bacillati</taxon>
        <taxon>Bacillota</taxon>
        <taxon>Clostridia</taxon>
        <taxon>Lachnospirales</taxon>
        <taxon>Lachnospiraceae</taxon>
        <taxon>Faecalicatena</taxon>
    </lineage>
</organism>
<name>A0A2Y9BKP8_9FIRM</name>
<dbReference type="Proteomes" id="UP000245845">
    <property type="component" value="Unassembled WGS sequence"/>
</dbReference>
<evidence type="ECO:0000313" key="2">
    <source>
        <dbReference type="Proteomes" id="UP000245845"/>
    </source>
</evidence>
<gene>
    <name evidence="1" type="ORF">A8806_11717</name>
</gene>
<reference evidence="1 2" key="1">
    <citation type="submission" date="2018-05" db="EMBL/GenBank/DDBJ databases">
        <title>The Hungate 1000. A catalogue of reference genomes from the rumen microbiome.</title>
        <authorList>
            <person name="Kelly W."/>
        </authorList>
    </citation>
    <scope>NUCLEOTIDE SEQUENCE [LARGE SCALE GENOMIC DNA]</scope>
    <source>
        <strain evidence="1 2">NLAE-zl-C242</strain>
    </source>
</reference>
<dbReference type="RefSeq" id="WP_109733369.1">
    <property type="nucleotide sequence ID" value="NZ_BAAACK010000014.1"/>
</dbReference>
<comment type="caution">
    <text evidence="1">The sequence shown here is derived from an EMBL/GenBank/DDBJ whole genome shotgun (WGS) entry which is preliminary data.</text>
</comment>
<sequence>MIIIVILLIILVGGFIFQKIQNKKSIKDGIKDFLTLFAYVLGWRPTVNHNLILTFEEAELWLETLGSLVHEPDLLGCLVDELNGVLVINIDFLSFTSIVAEKSKLNKQRAIARSLSTFYRIQRRVRIDWKKVYFQALTNDFFEVWIPLNQKGCSLIQELKAKKIKR</sequence>
<dbReference type="AlphaFoldDB" id="A0A2Y9BKP8"/>
<keyword evidence="2" id="KW-1185">Reference proteome</keyword>
<evidence type="ECO:0000313" key="1">
    <source>
        <dbReference type="EMBL" id="PWJ22677.1"/>
    </source>
</evidence>
<dbReference type="EMBL" id="QGDL01000017">
    <property type="protein sequence ID" value="PWJ22677.1"/>
    <property type="molecule type" value="Genomic_DNA"/>
</dbReference>
<protein>
    <submittedName>
        <fullName evidence="1">Uncharacterized protein</fullName>
    </submittedName>
</protein>
<accession>A0A2Y9BKP8</accession>